<evidence type="ECO:0000313" key="3">
    <source>
        <dbReference type="EMBL" id="PTB22319.1"/>
    </source>
</evidence>
<feature type="region of interest" description="Disordered" evidence="1">
    <location>
        <begin position="80"/>
        <end position="100"/>
    </location>
</feature>
<feature type="signal peptide" evidence="2">
    <location>
        <begin position="1"/>
        <end position="24"/>
    </location>
</feature>
<dbReference type="AlphaFoldDB" id="A0A2T3Y0N1"/>
<comment type="caution">
    <text evidence="3">The sequence shown here is derived from an EMBL/GenBank/DDBJ whole genome shotgun (WGS) entry which is preliminary data.</text>
</comment>
<reference evidence="3 4" key="1">
    <citation type="submission" date="2018-03" db="EMBL/GenBank/DDBJ databases">
        <title>Whole genome analyses suggest that Burkholderia sensu lato contains two further novel genera in the rhizoxinica-symbiotica group Mycetohabitans gen. nov., and Trinickia gen. nov.: implications for the evolution of diazotrophy and nodulation in the Burkholderiaceae.</title>
        <authorList>
            <person name="Estrada De Los Santos P."/>
            <person name="Palmer M."/>
            <person name="Chavez-Ramirez B."/>
            <person name="Steenkamp E.T."/>
            <person name="Hirsch A.M."/>
            <person name="Manyaka P."/>
            <person name="Maluk M."/>
            <person name="Lafos M."/>
            <person name="Crook M."/>
            <person name="Gross E."/>
            <person name="Simon M.F."/>
            <person name="Bueno Dos Reis Junior F."/>
            <person name="Poole P.S."/>
            <person name="Venter S.N."/>
            <person name="James E.K."/>
        </authorList>
    </citation>
    <scope>NUCLEOTIDE SEQUENCE [LARGE SCALE GENOMIC DNA]</scope>
    <source>
        <strain evidence="3 4">JPY-366</strain>
    </source>
</reference>
<proteinExistence type="predicted"/>
<sequence>MTHTLISVMTVACVACALPLAAQAADDGSLAMPNPFAASSQSGHDGYSMLRVKSGLVARDGGSKISPALFGPNAIPDWKAKDLSNDFSTPRLEGERFRFR</sequence>
<protein>
    <submittedName>
        <fullName evidence="3">Uncharacterized protein</fullName>
    </submittedName>
</protein>
<dbReference type="Proteomes" id="UP000240638">
    <property type="component" value="Unassembled WGS sequence"/>
</dbReference>
<dbReference type="EMBL" id="PYUC01000001">
    <property type="protein sequence ID" value="PTB22319.1"/>
    <property type="molecule type" value="Genomic_DNA"/>
</dbReference>
<evidence type="ECO:0000256" key="2">
    <source>
        <dbReference type="SAM" id="SignalP"/>
    </source>
</evidence>
<accession>A0A2T3Y0N1</accession>
<keyword evidence="2" id="KW-0732">Signal</keyword>
<gene>
    <name evidence="3" type="ORF">C9I57_00505</name>
</gene>
<dbReference type="RefSeq" id="WP_107148702.1">
    <property type="nucleotide sequence ID" value="NZ_PYUC01000001.1"/>
</dbReference>
<evidence type="ECO:0000313" key="4">
    <source>
        <dbReference type="Proteomes" id="UP000240638"/>
    </source>
</evidence>
<organism evidence="3 4">
    <name type="scientific">Trinickia symbiotica</name>
    <dbReference type="NCBI Taxonomy" id="863227"/>
    <lineage>
        <taxon>Bacteria</taxon>
        <taxon>Pseudomonadati</taxon>
        <taxon>Pseudomonadota</taxon>
        <taxon>Betaproteobacteria</taxon>
        <taxon>Burkholderiales</taxon>
        <taxon>Burkholderiaceae</taxon>
        <taxon>Trinickia</taxon>
    </lineage>
</organism>
<name>A0A2T3Y0N1_9BURK</name>
<evidence type="ECO:0000256" key="1">
    <source>
        <dbReference type="SAM" id="MobiDB-lite"/>
    </source>
</evidence>
<feature type="chain" id="PRO_5015407549" evidence="2">
    <location>
        <begin position="25"/>
        <end position="100"/>
    </location>
</feature>